<proteinExistence type="predicted"/>
<protein>
    <submittedName>
        <fullName evidence="1">Uncharacterized protein</fullName>
    </submittedName>
</protein>
<name>A0A7U9HG98_STRLI</name>
<evidence type="ECO:0000313" key="2">
    <source>
        <dbReference type="Proteomes" id="UP000014062"/>
    </source>
</evidence>
<reference evidence="2" key="1">
    <citation type="journal article" date="2013" name="Genome Biol. Evol.">
        <title>The genome sequence of Streptomyces lividans 66 reveals a novel tRNA-dependent peptide biosynthetic system within a metal-related genomic island.</title>
        <authorList>
            <person name="Cruz-Morales P."/>
            <person name="Vijgenboom E."/>
            <person name="Iruegas-Bocardo F."/>
            <person name="Girard G."/>
            <person name="Yanez-Guerra L.A."/>
            <person name="Ramos-Aboites H.E."/>
            <person name="Pernodet J.L."/>
            <person name="Anne J."/>
            <person name="van Wezel G.P."/>
            <person name="Barona-Gomez F."/>
        </authorList>
    </citation>
    <scope>NUCLEOTIDE SEQUENCE [LARGE SCALE GENOMIC DNA]</scope>
    <source>
        <strain evidence="2">1326</strain>
    </source>
</reference>
<organism evidence="1 2">
    <name type="scientific">Streptomyces lividans 1326</name>
    <dbReference type="NCBI Taxonomy" id="1200984"/>
    <lineage>
        <taxon>Bacteria</taxon>
        <taxon>Bacillati</taxon>
        <taxon>Actinomycetota</taxon>
        <taxon>Actinomycetes</taxon>
        <taxon>Kitasatosporales</taxon>
        <taxon>Streptomycetaceae</taxon>
        <taxon>Streptomyces</taxon>
    </lineage>
</organism>
<dbReference type="AlphaFoldDB" id="A0A7U9HG98"/>
<dbReference type="EMBL" id="CM001889">
    <property type="protein sequence ID" value="EOY51611.1"/>
    <property type="molecule type" value="Genomic_DNA"/>
</dbReference>
<gene>
    <name evidence="1" type="ORF">SLI_6906</name>
</gene>
<accession>A0A7U9HG98</accession>
<dbReference type="Proteomes" id="UP000014062">
    <property type="component" value="Chromosome"/>
</dbReference>
<evidence type="ECO:0000313" key="1">
    <source>
        <dbReference type="EMBL" id="EOY51611.1"/>
    </source>
</evidence>
<sequence>MLAAHSYCWFDGDTGPRSIVLPDSAIGNPAYRSDCHHDHR</sequence>